<dbReference type="Pfam" id="PF00828">
    <property type="entry name" value="Ribosomal_L27A"/>
    <property type="match status" value="1"/>
</dbReference>
<dbReference type="InterPro" id="IPR005749">
    <property type="entry name" value="Ribosomal_uL15_bac-type"/>
</dbReference>
<dbReference type="SUPFAM" id="SSF52080">
    <property type="entry name" value="Ribosomal proteins L15p and L18e"/>
    <property type="match status" value="1"/>
</dbReference>
<dbReference type="AlphaFoldDB" id="A0A3B0MFQ8"/>
<dbReference type="VEuPathDB" id="PiroplasmaDB:TA02775"/>
<dbReference type="PANTHER" id="PTHR12934">
    <property type="entry name" value="50S RIBOSOMAL PROTEIN L15"/>
    <property type="match status" value="1"/>
</dbReference>
<evidence type="ECO:0000256" key="1">
    <source>
        <dbReference type="ARBA" id="ARBA00007320"/>
    </source>
</evidence>
<dbReference type="PANTHER" id="PTHR12934:SF11">
    <property type="entry name" value="LARGE RIBOSOMAL SUBUNIT PROTEIN UL15M"/>
    <property type="match status" value="1"/>
</dbReference>
<evidence type="ECO:0000256" key="3">
    <source>
        <dbReference type="ARBA" id="ARBA00023274"/>
    </source>
</evidence>
<dbReference type="InterPro" id="IPR021131">
    <property type="entry name" value="Ribosomal_uL15/eL18"/>
</dbReference>
<comment type="similarity">
    <text evidence="1">Belongs to the universal ribosomal protein uL15 family.</text>
</comment>
<protein>
    <submittedName>
        <fullName evidence="6">Ribosomal protein L15, putative</fullName>
    </submittedName>
</protein>
<evidence type="ECO:0000256" key="4">
    <source>
        <dbReference type="SAM" id="MobiDB-lite"/>
    </source>
</evidence>
<evidence type="ECO:0000256" key="2">
    <source>
        <dbReference type="ARBA" id="ARBA00022980"/>
    </source>
</evidence>
<evidence type="ECO:0000313" key="7">
    <source>
        <dbReference type="EMBL" id="SVP89971.1"/>
    </source>
</evidence>
<feature type="region of interest" description="Disordered" evidence="4">
    <location>
        <begin position="473"/>
        <end position="499"/>
    </location>
</feature>
<name>A0A3B0MFQ8_THEAN</name>
<feature type="compositionally biased region" description="Low complexity" evidence="4">
    <location>
        <begin position="406"/>
        <end position="417"/>
    </location>
</feature>
<keyword evidence="3" id="KW-0687">Ribonucleoprotein</keyword>
<dbReference type="GO" id="GO:0005762">
    <property type="term" value="C:mitochondrial large ribosomal subunit"/>
    <property type="evidence" value="ECO:0007669"/>
    <property type="project" value="TreeGrafter"/>
</dbReference>
<dbReference type="EMBL" id="UIVS01000001">
    <property type="protein sequence ID" value="SVP89971.1"/>
    <property type="molecule type" value="Genomic_DNA"/>
</dbReference>
<feature type="region of interest" description="Disordered" evidence="4">
    <location>
        <begin position="385"/>
        <end position="455"/>
    </location>
</feature>
<dbReference type="GO" id="GO:0006412">
    <property type="term" value="P:translation"/>
    <property type="evidence" value="ECO:0007669"/>
    <property type="project" value="InterPro"/>
</dbReference>
<accession>A0A3B0MFQ8</accession>
<evidence type="ECO:0000259" key="5">
    <source>
        <dbReference type="Pfam" id="PF00828"/>
    </source>
</evidence>
<reference evidence="6" key="1">
    <citation type="submission" date="2018-07" db="EMBL/GenBank/DDBJ databases">
        <authorList>
            <person name="Quirk P.G."/>
            <person name="Krulwich T.A."/>
        </authorList>
    </citation>
    <scope>NUCLEOTIDE SEQUENCE</scope>
    <source>
        <strain evidence="6">Anand</strain>
    </source>
</reference>
<dbReference type="InterPro" id="IPR036227">
    <property type="entry name" value="Ribosomal_uL15/eL18_sf"/>
</dbReference>
<organism evidence="6">
    <name type="scientific">Theileria annulata</name>
    <dbReference type="NCBI Taxonomy" id="5874"/>
    <lineage>
        <taxon>Eukaryota</taxon>
        <taxon>Sar</taxon>
        <taxon>Alveolata</taxon>
        <taxon>Apicomplexa</taxon>
        <taxon>Aconoidasida</taxon>
        <taxon>Piroplasmida</taxon>
        <taxon>Theileriidae</taxon>
        <taxon>Theileria</taxon>
    </lineage>
</organism>
<evidence type="ECO:0000313" key="6">
    <source>
        <dbReference type="EMBL" id="SVP88824.1"/>
    </source>
</evidence>
<keyword evidence="2 6" id="KW-0689">Ribosomal protein</keyword>
<gene>
    <name evidence="6" type="ORF">TAT_000067600</name>
    <name evidence="7" type="ORF">TAV_000067300</name>
</gene>
<feature type="domain" description="Large ribosomal subunit protein uL15/eL18" evidence="5">
    <location>
        <begin position="227"/>
        <end position="302"/>
    </location>
</feature>
<dbReference type="EMBL" id="UIVT01000001">
    <property type="protein sequence ID" value="SVP88824.1"/>
    <property type="molecule type" value="Genomic_DNA"/>
</dbReference>
<sequence>MLKYNKIKFIFGNNFTHCNFINKFNINSQLQFISNYINSNTLSSITVTGPPNSIPPPNSAVTKDSSTIGKVTLGPSTVTEENTITTIKGTTIKDISTEDTGTVGPHTVTEKIRKDIIKYNEILRGIHYNEQNKEKFIPHPFNRRFAFTKLPIFPIEPRNLRIHGLLKKKKRGIGKKCNSKGIRHKHLKKRGNKPYNRTFEGGQTPLYKRLPKFKQSILQQNDKKYDVLNLCKLRYFIEKGRLDIRFPITQRHLYDSKCIKIKNGVHLFNVNGYPFPYKIDISVASCDQSSIDVIKAVGGNITIIHYDKISLRAHIKPYKYEILPKSSRPDIKRVYELEKLRLMGCNVIYIKPFWLIQEENKLLQQFKELYQSSNPVAVLGPTATNSTPNIAGTEGKGANSTAMECTTTKSSTGTMDTITKEDPYGAVTTTEETPFGVGGKGATGTVGPSSVTEENSTIQIAAPKLPTRPIGTRFESHSSNSTSNTSNITKDTTTRPSTVTETLTEKISTHFAAPNPFNPLNYS</sequence>
<dbReference type="GO" id="GO:0003735">
    <property type="term" value="F:structural constituent of ribosome"/>
    <property type="evidence" value="ECO:0007669"/>
    <property type="project" value="InterPro"/>
</dbReference>
<proteinExistence type="inferred from homology"/>
<feature type="compositionally biased region" description="Low complexity" evidence="4">
    <location>
        <begin position="477"/>
        <end position="491"/>
    </location>
</feature>